<dbReference type="PANTHER" id="PTHR11693:SF22">
    <property type="entry name" value="ATP SYNTHASE SUBUNIT GAMMA, MITOCHONDRIAL"/>
    <property type="match status" value="1"/>
</dbReference>
<organism evidence="11 12">
    <name type="scientific">Eiseniibacteriota bacterium</name>
    <dbReference type="NCBI Taxonomy" id="2212470"/>
    <lineage>
        <taxon>Bacteria</taxon>
        <taxon>Candidatus Eiseniibacteriota</taxon>
    </lineage>
</organism>
<comment type="function">
    <text evidence="1 10">Produces ATP from ADP in the presence of a proton gradient across the membrane. The gamma chain is believed to be important in regulating ATPase activity and the flow of protons through the CF(0) complex.</text>
</comment>
<dbReference type="Proteomes" id="UP000320184">
    <property type="component" value="Unassembled WGS sequence"/>
</dbReference>
<dbReference type="GO" id="GO:0046933">
    <property type="term" value="F:proton-transporting ATP synthase activity, rotational mechanism"/>
    <property type="evidence" value="ECO:0007669"/>
    <property type="project" value="UniProtKB-UniRule"/>
</dbReference>
<name>A0A538SLE2_UNCEI</name>
<dbReference type="HAMAP" id="MF_00815">
    <property type="entry name" value="ATP_synth_gamma_bact"/>
    <property type="match status" value="1"/>
</dbReference>
<keyword evidence="6 10" id="KW-0406">Ion transport</keyword>
<keyword evidence="5 10" id="KW-0375">Hydrogen ion transport</keyword>
<dbReference type="InterPro" id="IPR000131">
    <property type="entry name" value="ATP_synth_F1_gsu"/>
</dbReference>
<gene>
    <name evidence="10 11" type="primary">atpG</name>
    <name evidence="11" type="ORF">E6K73_03565</name>
</gene>
<evidence type="ECO:0000256" key="6">
    <source>
        <dbReference type="ARBA" id="ARBA00023065"/>
    </source>
</evidence>
<dbReference type="InterPro" id="IPR023632">
    <property type="entry name" value="ATP_synth_F1_gsu_CS"/>
</dbReference>
<dbReference type="NCBIfam" id="TIGR01146">
    <property type="entry name" value="ATPsyn_F1gamma"/>
    <property type="match status" value="1"/>
</dbReference>
<dbReference type="Gene3D" id="3.40.1380.10">
    <property type="match status" value="1"/>
</dbReference>
<dbReference type="CDD" id="cd12151">
    <property type="entry name" value="F1-ATPase_gamma"/>
    <property type="match status" value="1"/>
</dbReference>
<dbReference type="SUPFAM" id="SSF52943">
    <property type="entry name" value="ATP synthase (F1-ATPase), gamma subunit"/>
    <property type="match status" value="1"/>
</dbReference>
<evidence type="ECO:0000256" key="3">
    <source>
        <dbReference type="ARBA" id="ARBA00007681"/>
    </source>
</evidence>
<dbReference type="GO" id="GO:0045259">
    <property type="term" value="C:proton-transporting ATP synthase complex"/>
    <property type="evidence" value="ECO:0007669"/>
    <property type="project" value="UniProtKB-KW"/>
</dbReference>
<keyword evidence="4 10" id="KW-0813">Transport</keyword>
<evidence type="ECO:0000256" key="7">
    <source>
        <dbReference type="ARBA" id="ARBA00023136"/>
    </source>
</evidence>
<evidence type="ECO:0000313" key="11">
    <source>
        <dbReference type="EMBL" id="TMQ52196.1"/>
    </source>
</evidence>
<dbReference type="Gene3D" id="1.10.287.80">
    <property type="entry name" value="ATP synthase, gamma subunit, helix hairpin domain"/>
    <property type="match status" value="1"/>
</dbReference>
<dbReference type="PANTHER" id="PTHR11693">
    <property type="entry name" value="ATP SYNTHASE GAMMA CHAIN"/>
    <property type="match status" value="1"/>
</dbReference>
<keyword evidence="8 10" id="KW-0139">CF(1)</keyword>
<dbReference type="PROSITE" id="PS00153">
    <property type="entry name" value="ATPASE_GAMMA"/>
    <property type="match status" value="1"/>
</dbReference>
<dbReference type="GO" id="GO:0042777">
    <property type="term" value="P:proton motive force-driven plasma membrane ATP synthesis"/>
    <property type="evidence" value="ECO:0007669"/>
    <property type="project" value="UniProtKB-UniRule"/>
</dbReference>
<evidence type="ECO:0000256" key="4">
    <source>
        <dbReference type="ARBA" id="ARBA00022448"/>
    </source>
</evidence>
<evidence type="ECO:0000256" key="2">
    <source>
        <dbReference type="ARBA" id="ARBA00004170"/>
    </source>
</evidence>
<protein>
    <recommendedName>
        <fullName evidence="10">ATP synthase gamma chain</fullName>
    </recommendedName>
    <alternativeName>
        <fullName evidence="10">ATP synthase F1 sector gamma subunit</fullName>
    </alternativeName>
    <alternativeName>
        <fullName evidence="10">F-ATPase gamma subunit</fullName>
    </alternativeName>
</protein>
<evidence type="ECO:0000256" key="9">
    <source>
        <dbReference type="ARBA" id="ARBA00023310"/>
    </source>
</evidence>
<sequence length="291" mass="31970">MSSLRVLRRRIRSVQNTQQITKAMEMVAAAKLRRAQTRALAARPYAAKITEMLDHLAGAASEIDHPLFKAREVKNTALVLVTSDRGLCGAYNANLVRAAEHRLRKAVAGNGKGPGSIRLVLVGKKGRDYFRRRKYPVLAVYTPVPAEASLEFAKQLTQELIGRFVSGEVDRVELMFTRFISALRRRVVTETFLPVGAERAEGHPSPAGAIFEPDAESIFAELLPRYATAKLFASLADALASEHSARMIAMGSARKNAGELMDLLVLRRNRLRQAAITKELLDIVGGAEALK</sequence>
<keyword evidence="10" id="KW-1003">Cell membrane</keyword>
<dbReference type="GO" id="GO:0005524">
    <property type="term" value="F:ATP binding"/>
    <property type="evidence" value="ECO:0007669"/>
    <property type="project" value="UniProtKB-UniRule"/>
</dbReference>
<dbReference type="PRINTS" id="PR00126">
    <property type="entry name" value="ATPASEGAMMA"/>
</dbReference>
<evidence type="ECO:0000256" key="5">
    <source>
        <dbReference type="ARBA" id="ARBA00022781"/>
    </source>
</evidence>
<keyword evidence="7 10" id="KW-0472">Membrane</keyword>
<evidence type="ECO:0000313" key="12">
    <source>
        <dbReference type="Proteomes" id="UP000320184"/>
    </source>
</evidence>
<dbReference type="EMBL" id="VBOT01000040">
    <property type="protein sequence ID" value="TMQ52196.1"/>
    <property type="molecule type" value="Genomic_DNA"/>
</dbReference>
<evidence type="ECO:0000256" key="1">
    <source>
        <dbReference type="ARBA" id="ARBA00003456"/>
    </source>
</evidence>
<comment type="similarity">
    <text evidence="3 10">Belongs to the ATPase gamma chain family.</text>
</comment>
<comment type="subunit">
    <text evidence="10">F-type ATPases have 2 components, CF(1) - the catalytic core - and CF(0) - the membrane proton channel. CF(1) has five subunits: alpha(3), beta(3), gamma(1), delta(1), epsilon(1). CF(0) has three main subunits: a, b and c.</text>
</comment>
<proteinExistence type="inferred from homology"/>
<dbReference type="Pfam" id="PF00231">
    <property type="entry name" value="ATP-synt"/>
    <property type="match status" value="1"/>
</dbReference>
<evidence type="ECO:0000256" key="8">
    <source>
        <dbReference type="ARBA" id="ARBA00023196"/>
    </source>
</evidence>
<keyword evidence="9 10" id="KW-0066">ATP synthesis</keyword>
<comment type="caution">
    <text evidence="11">The sequence shown here is derived from an EMBL/GenBank/DDBJ whole genome shotgun (WGS) entry which is preliminary data.</text>
</comment>
<comment type="subcellular location">
    <subcellularLocation>
        <location evidence="10">Cell membrane</location>
        <topology evidence="10">Peripheral membrane protein</topology>
    </subcellularLocation>
    <subcellularLocation>
        <location evidence="2">Membrane</location>
        <topology evidence="2">Peripheral membrane protein</topology>
    </subcellularLocation>
</comment>
<reference evidence="11 12" key="1">
    <citation type="journal article" date="2019" name="Nat. Microbiol.">
        <title>Mediterranean grassland soil C-N compound turnover is dependent on rainfall and depth, and is mediated by genomically divergent microorganisms.</title>
        <authorList>
            <person name="Diamond S."/>
            <person name="Andeer P.F."/>
            <person name="Li Z."/>
            <person name="Crits-Christoph A."/>
            <person name="Burstein D."/>
            <person name="Anantharaman K."/>
            <person name="Lane K.R."/>
            <person name="Thomas B.C."/>
            <person name="Pan C."/>
            <person name="Northen T.R."/>
            <person name="Banfield J.F."/>
        </authorList>
    </citation>
    <scope>NUCLEOTIDE SEQUENCE [LARGE SCALE GENOMIC DNA]</scope>
    <source>
        <strain evidence="11">WS_3</strain>
    </source>
</reference>
<dbReference type="AlphaFoldDB" id="A0A538SLE2"/>
<dbReference type="GO" id="GO:0005886">
    <property type="term" value="C:plasma membrane"/>
    <property type="evidence" value="ECO:0007669"/>
    <property type="project" value="UniProtKB-SubCell"/>
</dbReference>
<evidence type="ECO:0000256" key="10">
    <source>
        <dbReference type="HAMAP-Rule" id="MF_00815"/>
    </source>
</evidence>
<dbReference type="InterPro" id="IPR035968">
    <property type="entry name" value="ATP_synth_F1_ATPase_gsu"/>
</dbReference>
<accession>A0A538SLE2</accession>